<dbReference type="EMBL" id="CM042890">
    <property type="protein sequence ID" value="KAI4310892.1"/>
    <property type="molecule type" value="Genomic_DNA"/>
</dbReference>
<accession>A0ACB9LH79</accession>
<name>A0ACB9LH79_9MYRT</name>
<comment type="caution">
    <text evidence="1">The sequence shown here is derived from an EMBL/GenBank/DDBJ whole genome shotgun (WGS) entry which is preliminary data.</text>
</comment>
<reference evidence="2" key="1">
    <citation type="journal article" date="2023" name="Front. Plant Sci.">
        <title>Chromosomal-level genome assembly of Melastoma candidum provides insights into trichome evolution.</title>
        <authorList>
            <person name="Zhong Y."/>
            <person name="Wu W."/>
            <person name="Sun C."/>
            <person name="Zou P."/>
            <person name="Liu Y."/>
            <person name="Dai S."/>
            <person name="Zhou R."/>
        </authorList>
    </citation>
    <scope>NUCLEOTIDE SEQUENCE [LARGE SCALE GENOMIC DNA]</scope>
</reference>
<evidence type="ECO:0000313" key="2">
    <source>
        <dbReference type="Proteomes" id="UP001057402"/>
    </source>
</evidence>
<proteinExistence type="predicted"/>
<gene>
    <name evidence="1" type="ORF">MLD38_035837</name>
</gene>
<evidence type="ECO:0000313" key="1">
    <source>
        <dbReference type="EMBL" id="KAI4310892.1"/>
    </source>
</evidence>
<dbReference type="Proteomes" id="UP001057402">
    <property type="component" value="Chromosome 11"/>
</dbReference>
<protein>
    <submittedName>
        <fullName evidence="1">Uncharacterized protein</fullName>
    </submittedName>
</protein>
<keyword evidence="2" id="KW-1185">Reference proteome</keyword>
<sequence length="434" mass="49856">MSLHPGRQRISSGIPYADGYWPLASTFWWVEVDESMVGIPVLARRLMQIQATIVARCLPDIVNKISEKLNANVAHLQSMPKNLSSIAEAVTAFMQIMGSAKDSLRKILLRGEFDEYLDEEGMHCTARLAEMLDRYSEKLQNCPESNFAKDFLLEELEVLEETKGICLPNFLPHVAFLTCLQRKIGRISSTPVEFVSNVWEYIGGVVLKVLMQYSELYLQLQNATRRAAQSLMAKVKERAIDRVVEIVQMEKCTDFTCNPEYMGEWNKLMEKQVVFLQNIDYLFKPSTFVLEGIGEVDLEKLRERRHLVQQAFDLRMRMVAYWKTVLRRLVDSVALHLLFTVQGLVNKELEDEVVSQVVGPQGEGLQRMLEETPAVAAKREKLKRTACSRSQGRWWLKSWTGSPRRTWRSISLLKESREVVAQIMDRVSTADMEN</sequence>
<organism evidence="1 2">
    <name type="scientific">Melastoma candidum</name>
    <dbReference type="NCBI Taxonomy" id="119954"/>
    <lineage>
        <taxon>Eukaryota</taxon>
        <taxon>Viridiplantae</taxon>
        <taxon>Streptophyta</taxon>
        <taxon>Embryophyta</taxon>
        <taxon>Tracheophyta</taxon>
        <taxon>Spermatophyta</taxon>
        <taxon>Magnoliopsida</taxon>
        <taxon>eudicotyledons</taxon>
        <taxon>Gunneridae</taxon>
        <taxon>Pentapetalae</taxon>
        <taxon>rosids</taxon>
        <taxon>malvids</taxon>
        <taxon>Myrtales</taxon>
        <taxon>Melastomataceae</taxon>
        <taxon>Melastomatoideae</taxon>
        <taxon>Melastomateae</taxon>
        <taxon>Melastoma</taxon>
    </lineage>
</organism>